<comment type="caution">
    <text evidence="1">The sequence shown here is derived from an EMBL/GenBank/DDBJ whole genome shotgun (WGS) entry which is preliminary data.</text>
</comment>
<keyword evidence="2" id="KW-1185">Reference proteome</keyword>
<dbReference type="PANTHER" id="PTHR46954:SF1">
    <property type="entry name" value="C2H2-TYPE DOMAIN-CONTAINING PROTEIN"/>
    <property type="match status" value="1"/>
</dbReference>
<dbReference type="PANTHER" id="PTHR46954">
    <property type="entry name" value="C2H2-TYPE DOMAIN-CONTAINING PROTEIN"/>
    <property type="match status" value="1"/>
</dbReference>
<dbReference type="AlphaFoldDB" id="A0A9W4STC4"/>
<feature type="non-terminal residue" evidence="1">
    <location>
        <position position="1"/>
    </location>
</feature>
<dbReference type="Proteomes" id="UP001153678">
    <property type="component" value="Unassembled WGS sequence"/>
</dbReference>
<accession>A0A9W4STC4</accession>
<gene>
    <name evidence="1" type="ORF">FWILDA_LOCUS10510</name>
</gene>
<dbReference type="EMBL" id="CAMKVN010002713">
    <property type="protein sequence ID" value="CAI2182294.1"/>
    <property type="molecule type" value="Genomic_DNA"/>
</dbReference>
<organism evidence="1 2">
    <name type="scientific">Funneliformis geosporum</name>
    <dbReference type="NCBI Taxonomy" id="1117311"/>
    <lineage>
        <taxon>Eukaryota</taxon>
        <taxon>Fungi</taxon>
        <taxon>Fungi incertae sedis</taxon>
        <taxon>Mucoromycota</taxon>
        <taxon>Glomeromycotina</taxon>
        <taxon>Glomeromycetes</taxon>
        <taxon>Glomerales</taxon>
        <taxon>Glomeraceae</taxon>
        <taxon>Funneliformis</taxon>
    </lineage>
</organism>
<proteinExistence type="predicted"/>
<dbReference type="OrthoDB" id="2425766at2759"/>
<sequence length="85" mass="9663">DGGPDENLRHLKNIKSYCQLFQKFNLDYLTIRIHASEQSKYNSIERGIAILSGKLVGITLPIDHFGSYLNSQDKVIDPKLAIQNF</sequence>
<name>A0A9W4STC4_9GLOM</name>
<evidence type="ECO:0000313" key="1">
    <source>
        <dbReference type="EMBL" id="CAI2182294.1"/>
    </source>
</evidence>
<protein>
    <submittedName>
        <fullName evidence="1">8633_t:CDS:1</fullName>
    </submittedName>
</protein>
<evidence type="ECO:0000313" key="2">
    <source>
        <dbReference type="Proteomes" id="UP001153678"/>
    </source>
</evidence>
<reference evidence="1" key="1">
    <citation type="submission" date="2022-08" db="EMBL/GenBank/DDBJ databases">
        <authorList>
            <person name="Kallberg Y."/>
            <person name="Tangrot J."/>
            <person name="Rosling A."/>
        </authorList>
    </citation>
    <scope>NUCLEOTIDE SEQUENCE</scope>
    <source>
        <strain evidence="1">Wild A</strain>
    </source>
</reference>